<evidence type="ECO:0000256" key="2">
    <source>
        <dbReference type="ARBA" id="ARBA00010617"/>
    </source>
</evidence>
<evidence type="ECO:0000256" key="1">
    <source>
        <dbReference type="ARBA" id="ARBA00001971"/>
    </source>
</evidence>
<dbReference type="PANTHER" id="PTHR24286">
    <property type="entry name" value="CYTOCHROME P450 26"/>
    <property type="match status" value="1"/>
</dbReference>
<name>A0A2N5X109_9GAMM</name>
<keyword evidence="4 8" id="KW-0479">Metal-binding</keyword>
<sequence length="458" mass="52226">MSSTGFYEEEPEYVSLPDNTNLQHIPGDYGWPLLGRTVPYLQDPSALVADYRARYGDVFRIGLTFQKYVMAVGPDYLKQLMLDSDKVFSARMGYHAPLKHFFEGGLLMRDFAEHKFHRRIMQSAFKTDALRGYVDDINPLVDERLAQWGKQKDFHFYPNIKELLLEIGAKVFLGLDLAGDETHKLNNAFLAMGDGTLAILRKDWPGLGLSYRKGMDGRRYLDQFFLDLVPLRRGQSGRDMATYFSNEKTEDGEYFPDDVVSKHLIFLLLAAHDTTTAALTMACYYLANDPVWQQRLRDDSEGLSGPISYEQLSSAPTLDHTFKEIERLHPSVPAFSRRTVGETEIGGFAIAAHTPVQIPVTYVHRMPDWWNEPNSFDPDRFARNEHKQHAFMWAPFGGGAHKCIGLHFADMLFKCVMSALLRKYTLELPAGYGFPTKIQHFPFPKPVDNLPLVLKARP</sequence>
<evidence type="ECO:0000256" key="5">
    <source>
        <dbReference type="ARBA" id="ARBA00023002"/>
    </source>
</evidence>
<comment type="cofactor">
    <cofactor evidence="1 8">
        <name>heme</name>
        <dbReference type="ChEBI" id="CHEBI:30413"/>
    </cofactor>
</comment>
<dbReference type="GO" id="GO:0005506">
    <property type="term" value="F:iron ion binding"/>
    <property type="evidence" value="ECO:0007669"/>
    <property type="project" value="InterPro"/>
</dbReference>
<dbReference type="GO" id="GO:0004497">
    <property type="term" value="F:monooxygenase activity"/>
    <property type="evidence" value="ECO:0007669"/>
    <property type="project" value="UniProtKB-KW"/>
</dbReference>
<accession>A0A2N5X109</accession>
<keyword evidence="5 9" id="KW-0560">Oxidoreductase</keyword>
<dbReference type="GO" id="GO:0016125">
    <property type="term" value="P:sterol metabolic process"/>
    <property type="evidence" value="ECO:0007669"/>
    <property type="project" value="TreeGrafter"/>
</dbReference>
<dbReference type="PRINTS" id="PR00385">
    <property type="entry name" value="P450"/>
</dbReference>
<dbReference type="RefSeq" id="WP_101518335.1">
    <property type="nucleotide sequence ID" value="NZ_PKUS01000018.1"/>
</dbReference>
<dbReference type="PRINTS" id="PR00465">
    <property type="entry name" value="EP450IV"/>
</dbReference>
<evidence type="ECO:0000313" key="11">
    <source>
        <dbReference type="Proteomes" id="UP000235005"/>
    </source>
</evidence>
<organism evidence="10 11">
    <name type="scientific">Pseudohalioglobus lutimaris</name>
    <dbReference type="NCBI Taxonomy" id="1737061"/>
    <lineage>
        <taxon>Bacteria</taxon>
        <taxon>Pseudomonadati</taxon>
        <taxon>Pseudomonadota</taxon>
        <taxon>Gammaproteobacteria</taxon>
        <taxon>Cellvibrionales</taxon>
        <taxon>Halieaceae</taxon>
        <taxon>Pseudohalioglobus</taxon>
    </lineage>
</organism>
<dbReference type="InterPro" id="IPR017972">
    <property type="entry name" value="Cyt_P450_CS"/>
</dbReference>
<keyword evidence="6 8" id="KW-0408">Iron</keyword>
<evidence type="ECO:0000256" key="8">
    <source>
        <dbReference type="PIRSR" id="PIRSR602403-1"/>
    </source>
</evidence>
<dbReference type="GO" id="GO:0016705">
    <property type="term" value="F:oxidoreductase activity, acting on paired donors, with incorporation or reduction of molecular oxygen"/>
    <property type="evidence" value="ECO:0007669"/>
    <property type="project" value="InterPro"/>
</dbReference>
<protein>
    <submittedName>
        <fullName evidence="10">Cytochrome P450</fullName>
    </submittedName>
</protein>
<comment type="similarity">
    <text evidence="2 9">Belongs to the cytochrome P450 family.</text>
</comment>
<dbReference type="Proteomes" id="UP000235005">
    <property type="component" value="Unassembled WGS sequence"/>
</dbReference>
<reference evidence="10 11" key="1">
    <citation type="submission" date="2018-01" db="EMBL/GenBank/DDBJ databases">
        <title>The draft genome sequence of Halioglobus lutimaris HF004.</title>
        <authorList>
            <person name="Du Z.-J."/>
            <person name="Shi M.-J."/>
        </authorList>
    </citation>
    <scope>NUCLEOTIDE SEQUENCE [LARGE SCALE GENOMIC DNA]</scope>
    <source>
        <strain evidence="10 11">HF004</strain>
    </source>
</reference>
<evidence type="ECO:0000256" key="9">
    <source>
        <dbReference type="RuleBase" id="RU000461"/>
    </source>
</evidence>
<dbReference type="InterPro" id="IPR002403">
    <property type="entry name" value="Cyt_P450_E_grp-IV"/>
</dbReference>
<evidence type="ECO:0000256" key="6">
    <source>
        <dbReference type="ARBA" id="ARBA00023004"/>
    </source>
</evidence>
<dbReference type="AlphaFoldDB" id="A0A2N5X109"/>
<keyword evidence="7 9" id="KW-0503">Monooxygenase</keyword>
<evidence type="ECO:0000256" key="3">
    <source>
        <dbReference type="ARBA" id="ARBA00022617"/>
    </source>
</evidence>
<evidence type="ECO:0000313" key="10">
    <source>
        <dbReference type="EMBL" id="PLW68171.1"/>
    </source>
</evidence>
<dbReference type="PANTHER" id="PTHR24286:SF24">
    <property type="entry name" value="LANOSTEROL 14-ALPHA DEMETHYLASE"/>
    <property type="match status" value="1"/>
</dbReference>
<dbReference type="SUPFAM" id="SSF48264">
    <property type="entry name" value="Cytochrome P450"/>
    <property type="match status" value="1"/>
</dbReference>
<evidence type="ECO:0000256" key="4">
    <source>
        <dbReference type="ARBA" id="ARBA00022723"/>
    </source>
</evidence>
<dbReference type="EMBL" id="PKUS01000018">
    <property type="protein sequence ID" value="PLW68171.1"/>
    <property type="molecule type" value="Genomic_DNA"/>
</dbReference>
<dbReference type="InterPro" id="IPR001128">
    <property type="entry name" value="Cyt_P450"/>
</dbReference>
<dbReference type="PROSITE" id="PS00086">
    <property type="entry name" value="CYTOCHROME_P450"/>
    <property type="match status" value="1"/>
</dbReference>
<feature type="binding site" description="axial binding residue" evidence="8">
    <location>
        <position position="403"/>
    </location>
    <ligand>
        <name>heme</name>
        <dbReference type="ChEBI" id="CHEBI:30413"/>
    </ligand>
    <ligandPart>
        <name>Fe</name>
        <dbReference type="ChEBI" id="CHEBI:18248"/>
    </ligandPart>
</feature>
<comment type="caution">
    <text evidence="10">The sequence shown here is derived from an EMBL/GenBank/DDBJ whole genome shotgun (WGS) entry which is preliminary data.</text>
</comment>
<dbReference type="Pfam" id="PF00067">
    <property type="entry name" value="p450"/>
    <property type="match status" value="1"/>
</dbReference>
<keyword evidence="3 8" id="KW-0349">Heme</keyword>
<dbReference type="Gene3D" id="1.10.630.10">
    <property type="entry name" value="Cytochrome P450"/>
    <property type="match status" value="1"/>
</dbReference>
<dbReference type="OrthoDB" id="9764248at2"/>
<keyword evidence="11" id="KW-1185">Reference proteome</keyword>
<proteinExistence type="inferred from homology"/>
<evidence type="ECO:0000256" key="7">
    <source>
        <dbReference type="ARBA" id="ARBA00023033"/>
    </source>
</evidence>
<dbReference type="InterPro" id="IPR036396">
    <property type="entry name" value="Cyt_P450_sf"/>
</dbReference>
<gene>
    <name evidence="10" type="ORF">C0039_13335</name>
</gene>
<dbReference type="GO" id="GO:0020037">
    <property type="term" value="F:heme binding"/>
    <property type="evidence" value="ECO:0007669"/>
    <property type="project" value="InterPro"/>
</dbReference>